<dbReference type="Proteomes" id="UP001500782">
    <property type="component" value="Unassembled WGS sequence"/>
</dbReference>
<name>A0ABN0VUA4_9BACI</name>
<dbReference type="RefSeq" id="WP_343796065.1">
    <property type="nucleotide sequence ID" value="NZ_BAAADJ010000004.1"/>
</dbReference>
<evidence type="ECO:0000313" key="2">
    <source>
        <dbReference type="Proteomes" id="UP001500782"/>
    </source>
</evidence>
<protein>
    <recommendedName>
        <fullName evidence="3">Copper amine oxidase-like N-terminal domain-containing protein</fullName>
    </recommendedName>
</protein>
<sequence length="211" mass="23619">MYDLSRSYGMPFHQQSMRASVPFHYSSHYNRQMEYKPVTAYTALQPILVNGENINTGPYPILNFQPEGTQSPYIYVPIAQFSKVGATVEWREPGNYMWVESDYSINESLVEFYKNKMDQVEAGQMPEIEKGPSPELDDIGYGGIIEGIGMHDVGGILWNLVSDDESAALTPGGTYKGFMDITSPEVKPPRVSWAILIDDNGNPVTFSTTKI</sequence>
<dbReference type="EMBL" id="BAAADJ010000004">
    <property type="protein sequence ID" value="GAA0317511.1"/>
    <property type="molecule type" value="Genomic_DNA"/>
</dbReference>
<evidence type="ECO:0008006" key="3">
    <source>
        <dbReference type="Google" id="ProtNLM"/>
    </source>
</evidence>
<proteinExistence type="predicted"/>
<comment type="caution">
    <text evidence="1">The sequence shown here is derived from an EMBL/GenBank/DDBJ whole genome shotgun (WGS) entry which is preliminary data.</text>
</comment>
<reference evidence="1 2" key="1">
    <citation type="journal article" date="2019" name="Int. J. Syst. Evol. Microbiol.">
        <title>The Global Catalogue of Microorganisms (GCM) 10K type strain sequencing project: providing services to taxonomists for standard genome sequencing and annotation.</title>
        <authorList>
            <consortium name="The Broad Institute Genomics Platform"/>
            <consortium name="The Broad Institute Genome Sequencing Center for Infectious Disease"/>
            <person name="Wu L."/>
            <person name="Ma J."/>
        </authorList>
    </citation>
    <scope>NUCLEOTIDE SEQUENCE [LARGE SCALE GENOMIC DNA]</scope>
    <source>
        <strain evidence="1 2">JCM 9731</strain>
    </source>
</reference>
<evidence type="ECO:0000313" key="1">
    <source>
        <dbReference type="EMBL" id="GAA0317511.1"/>
    </source>
</evidence>
<gene>
    <name evidence="1" type="ORF">GCM10008967_05100</name>
</gene>
<organism evidence="1 2">
    <name type="scientific">Bacillus carboniphilus</name>
    <dbReference type="NCBI Taxonomy" id="86663"/>
    <lineage>
        <taxon>Bacteria</taxon>
        <taxon>Bacillati</taxon>
        <taxon>Bacillota</taxon>
        <taxon>Bacilli</taxon>
        <taxon>Bacillales</taxon>
        <taxon>Bacillaceae</taxon>
        <taxon>Bacillus</taxon>
    </lineage>
</organism>
<accession>A0ABN0VUA4</accession>
<keyword evidence="2" id="KW-1185">Reference proteome</keyword>